<reference evidence="1" key="1">
    <citation type="submission" date="2023-04" db="EMBL/GenBank/DDBJ databases">
        <title>Phytophthora lilii NBRC 32176.</title>
        <authorList>
            <person name="Ichikawa N."/>
            <person name="Sato H."/>
            <person name="Tonouchi N."/>
        </authorList>
    </citation>
    <scope>NUCLEOTIDE SEQUENCE</scope>
    <source>
        <strain evidence="1">NBRC 32176</strain>
    </source>
</reference>
<name>A0A9W6WZW0_9STRA</name>
<dbReference type="GO" id="GO:0006413">
    <property type="term" value="P:translational initiation"/>
    <property type="evidence" value="ECO:0007669"/>
    <property type="project" value="InterPro"/>
</dbReference>
<dbReference type="Proteomes" id="UP001165083">
    <property type="component" value="Unassembled WGS sequence"/>
</dbReference>
<gene>
    <name evidence="1" type="ORF">Plil01_000946900</name>
</gene>
<evidence type="ECO:0000313" key="1">
    <source>
        <dbReference type="EMBL" id="GMF23442.1"/>
    </source>
</evidence>
<proteinExistence type="predicted"/>
<protein>
    <submittedName>
        <fullName evidence="1">Unnamed protein product</fullName>
    </submittedName>
</protein>
<dbReference type="OrthoDB" id="21573at2759"/>
<dbReference type="Gene3D" id="3.30.110.10">
    <property type="entry name" value="Translation initiation factor 3 (IF-3), C-terminal domain"/>
    <property type="match status" value="1"/>
</dbReference>
<accession>A0A9W6WZW0</accession>
<keyword evidence="2" id="KW-1185">Reference proteome</keyword>
<dbReference type="EMBL" id="BSXW01000476">
    <property type="protein sequence ID" value="GMF23442.1"/>
    <property type="molecule type" value="Genomic_DNA"/>
</dbReference>
<dbReference type="InterPro" id="IPR036788">
    <property type="entry name" value="T_IF-3_C_sf"/>
</dbReference>
<dbReference type="SUPFAM" id="SSF55200">
    <property type="entry name" value="Translation initiation factor IF3, C-terminal domain"/>
    <property type="match status" value="1"/>
</dbReference>
<sequence>MPPNDLSIKVEQVKRFLNKGHKVKVTIRFNQAFHLKEQSLRQLEHIETLIDAETGVPSGQPRTQFGGVYVYYSPAN</sequence>
<comment type="caution">
    <text evidence="1">The sequence shown here is derived from an EMBL/GenBank/DDBJ whole genome shotgun (WGS) entry which is preliminary data.</text>
</comment>
<evidence type="ECO:0000313" key="2">
    <source>
        <dbReference type="Proteomes" id="UP001165083"/>
    </source>
</evidence>
<organism evidence="1 2">
    <name type="scientific">Phytophthora lilii</name>
    <dbReference type="NCBI Taxonomy" id="2077276"/>
    <lineage>
        <taxon>Eukaryota</taxon>
        <taxon>Sar</taxon>
        <taxon>Stramenopiles</taxon>
        <taxon>Oomycota</taxon>
        <taxon>Peronosporomycetes</taxon>
        <taxon>Peronosporales</taxon>
        <taxon>Peronosporaceae</taxon>
        <taxon>Phytophthora</taxon>
    </lineage>
</organism>
<dbReference type="AlphaFoldDB" id="A0A9W6WZW0"/>